<dbReference type="OrthoDB" id="2012160at2759"/>
<dbReference type="Pfam" id="PF15054">
    <property type="entry name" value="DUF4535"/>
    <property type="match status" value="1"/>
</dbReference>
<dbReference type="PANTHER" id="PTHR47709">
    <property type="entry name" value="SHORT TRANSMEMBRANE MITOCHONDRIAL PROTEIN 1"/>
    <property type="match status" value="1"/>
</dbReference>
<evidence type="ECO:0008006" key="4">
    <source>
        <dbReference type="Google" id="ProtNLM"/>
    </source>
</evidence>
<comment type="caution">
    <text evidence="2">The sequence shown here is derived from an EMBL/GenBank/DDBJ whole genome shotgun (WGS) entry which is preliminary data.</text>
</comment>
<reference evidence="2 3" key="1">
    <citation type="journal article" date="2019" name="PLoS ONE">
        <title>Genomic analyses reveal an absence of contemporary introgressive admixture between fin whales and blue whales, despite known hybrids.</title>
        <authorList>
            <person name="Westbury M.V."/>
            <person name="Petersen B."/>
            <person name="Lorenzen E.D."/>
        </authorList>
    </citation>
    <scope>NUCLEOTIDE SEQUENCE [LARGE SCALE GENOMIC DNA]</scope>
    <source>
        <strain evidence="2">FinWhale-01</strain>
    </source>
</reference>
<dbReference type="PANTHER" id="PTHR47709:SF2">
    <property type="entry name" value="SHORT TRANSMEMBRANE MITOCHONDRIAL PROTEIN 1"/>
    <property type="match status" value="1"/>
</dbReference>
<accession>A0A6A1QAH8</accession>
<keyword evidence="3" id="KW-1185">Reference proteome</keyword>
<dbReference type="Proteomes" id="UP000437017">
    <property type="component" value="Unassembled WGS sequence"/>
</dbReference>
<evidence type="ECO:0000256" key="1">
    <source>
        <dbReference type="SAM" id="MobiDB-lite"/>
    </source>
</evidence>
<organism evidence="2 3">
    <name type="scientific">Balaenoptera physalus</name>
    <name type="common">Fin whale</name>
    <name type="synonym">Balaena physalus</name>
    <dbReference type="NCBI Taxonomy" id="9770"/>
    <lineage>
        <taxon>Eukaryota</taxon>
        <taxon>Metazoa</taxon>
        <taxon>Chordata</taxon>
        <taxon>Craniata</taxon>
        <taxon>Vertebrata</taxon>
        <taxon>Euteleostomi</taxon>
        <taxon>Mammalia</taxon>
        <taxon>Eutheria</taxon>
        <taxon>Laurasiatheria</taxon>
        <taxon>Artiodactyla</taxon>
        <taxon>Whippomorpha</taxon>
        <taxon>Cetacea</taxon>
        <taxon>Mysticeti</taxon>
        <taxon>Balaenopteridae</taxon>
        <taxon>Balaenoptera</taxon>
    </lineage>
</organism>
<dbReference type="EMBL" id="SGJD01000862">
    <property type="protein sequence ID" value="KAB0403121.1"/>
    <property type="molecule type" value="Genomic_DNA"/>
</dbReference>
<name>A0A6A1QAH8_BALPH</name>
<dbReference type="InterPro" id="IPR027854">
    <property type="entry name" value="STMP1"/>
</dbReference>
<evidence type="ECO:0000313" key="2">
    <source>
        <dbReference type="EMBL" id="KAB0403121.1"/>
    </source>
</evidence>
<feature type="region of interest" description="Disordered" evidence="1">
    <location>
        <begin position="16"/>
        <end position="41"/>
    </location>
</feature>
<sequence length="123" mass="13491">GARSRFRVRGGGRCRGAERGVNRKSAAGSARRAGGGTFGRPTELQQTYESSLLTLCSSSWPKESILDGVLWGDRVMWRKTMLGFTLGNVVGMYLAQNYDIPNLAKKLEEIKKDVDAKKKPPSS</sequence>
<proteinExistence type="predicted"/>
<gene>
    <name evidence="2" type="ORF">E2I00_003165</name>
</gene>
<feature type="non-terminal residue" evidence="2">
    <location>
        <position position="1"/>
    </location>
</feature>
<evidence type="ECO:0000313" key="3">
    <source>
        <dbReference type="Proteomes" id="UP000437017"/>
    </source>
</evidence>
<dbReference type="AlphaFoldDB" id="A0A6A1QAH8"/>
<protein>
    <recommendedName>
        <fullName evidence="4">Short transmembrane mitochondrial protein 1</fullName>
    </recommendedName>
</protein>